<name>A0AAV7SHV0_PLEWA</name>
<evidence type="ECO:0000313" key="2">
    <source>
        <dbReference type="Proteomes" id="UP001066276"/>
    </source>
</evidence>
<gene>
    <name evidence="1" type="ORF">NDU88_004117</name>
</gene>
<dbReference type="Proteomes" id="UP001066276">
    <property type="component" value="Chromosome 4_2"/>
</dbReference>
<organism evidence="1 2">
    <name type="scientific">Pleurodeles waltl</name>
    <name type="common">Iberian ribbed newt</name>
    <dbReference type="NCBI Taxonomy" id="8319"/>
    <lineage>
        <taxon>Eukaryota</taxon>
        <taxon>Metazoa</taxon>
        <taxon>Chordata</taxon>
        <taxon>Craniata</taxon>
        <taxon>Vertebrata</taxon>
        <taxon>Euteleostomi</taxon>
        <taxon>Amphibia</taxon>
        <taxon>Batrachia</taxon>
        <taxon>Caudata</taxon>
        <taxon>Salamandroidea</taxon>
        <taxon>Salamandridae</taxon>
        <taxon>Pleurodelinae</taxon>
        <taxon>Pleurodeles</taxon>
    </lineage>
</organism>
<protein>
    <submittedName>
        <fullName evidence="1">Uncharacterized protein</fullName>
    </submittedName>
</protein>
<dbReference type="EMBL" id="JANPWB010000008">
    <property type="protein sequence ID" value="KAJ1163662.1"/>
    <property type="molecule type" value="Genomic_DNA"/>
</dbReference>
<evidence type="ECO:0000313" key="1">
    <source>
        <dbReference type="EMBL" id="KAJ1163662.1"/>
    </source>
</evidence>
<accession>A0AAV7SHV0</accession>
<dbReference type="AlphaFoldDB" id="A0AAV7SHV0"/>
<keyword evidence="2" id="KW-1185">Reference proteome</keyword>
<proteinExistence type="predicted"/>
<sequence>PQPKATDFFKQHNDPTTTTDIRLTKWGQLASQDMASIMNMVHSEAPNDTCPHNIFNADKA</sequence>
<comment type="caution">
    <text evidence="1">The sequence shown here is derived from an EMBL/GenBank/DDBJ whole genome shotgun (WGS) entry which is preliminary data.</text>
</comment>
<feature type="non-terminal residue" evidence="1">
    <location>
        <position position="1"/>
    </location>
</feature>
<feature type="non-terminal residue" evidence="1">
    <location>
        <position position="60"/>
    </location>
</feature>
<reference evidence="1" key="1">
    <citation type="journal article" date="2022" name="bioRxiv">
        <title>Sequencing and chromosome-scale assembly of the giantPleurodeles waltlgenome.</title>
        <authorList>
            <person name="Brown T."/>
            <person name="Elewa A."/>
            <person name="Iarovenko S."/>
            <person name="Subramanian E."/>
            <person name="Araus A.J."/>
            <person name="Petzold A."/>
            <person name="Susuki M."/>
            <person name="Suzuki K.-i.T."/>
            <person name="Hayashi T."/>
            <person name="Toyoda A."/>
            <person name="Oliveira C."/>
            <person name="Osipova E."/>
            <person name="Leigh N.D."/>
            <person name="Simon A."/>
            <person name="Yun M.H."/>
        </authorList>
    </citation>
    <scope>NUCLEOTIDE SEQUENCE</scope>
    <source>
        <strain evidence="1">20211129_DDA</strain>
        <tissue evidence="1">Liver</tissue>
    </source>
</reference>